<keyword evidence="2" id="KW-0238">DNA-binding</keyword>
<evidence type="ECO:0000313" key="6">
    <source>
        <dbReference type="Proteomes" id="UP001403385"/>
    </source>
</evidence>
<dbReference type="AlphaFoldDB" id="A0AAW9SFH6"/>
<organism evidence="5 6">
    <name type="scientific">Rapidithrix thailandica</name>
    <dbReference type="NCBI Taxonomy" id="413964"/>
    <lineage>
        <taxon>Bacteria</taxon>
        <taxon>Pseudomonadati</taxon>
        <taxon>Bacteroidota</taxon>
        <taxon>Cytophagia</taxon>
        <taxon>Cytophagales</taxon>
        <taxon>Flammeovirgaceae</taxon>
        <taxon>Rapidithrix</taxon>
    </lineage>
</organism>
<dbReference type="EMBL" id="JBDKWZ010000025">
    <property type="protein sequence ID" value="MEN7551649.1"/>
    <property type="molecule type" value="Genomic_DNA"/>
</dbReference>
<sequence length="263" mass="30506">MRFHFHIPQSTLRHAVDYLYFNQAKSFEMKRTALPVFHQELVFNLGEGFEVCDFHETYNTGNYHSWLMGLHTRPVKTSVKGKHLSIGILFKPWGLYQLFGIHPSELSNNVLDSRLLLNSSLETFVKEQYDNSSPGQFLHLLEEFLVKNFPQQALRTEVIRSIDAIEGSHLQRGSIQKLSRELNLSPKSFIQIFNKTIGLSPLQYLHLKRVHTAIGHLTQCPEKSLTSLAYELGFYDQAHFTKMFKNFCGETPKAFRKRQFQQG</sequence>
<evidence type="ECO:0000256" key="1">
    <source>
        <dbReference type="ARBA" id="ARBA00023015"/>
    </source>
</evidence>
<dbReference type="PRINTS" id="PR00032">
    <property type="entry name" value="HTHARAC"/>
</dbReference>
<dbReference type="PANTHER" id="PTHR43280:SF2">
    <property type="entry name" value="HTH-TYPE TRANSCRIPTIONAL REGULATOR EXSA"/>
    <property type="match status" value="1"/>
</dbReference>
<dbReference type="InterPro" id="IPR009057">
    <property type="entry name" value="Homeodomain-like_sf"/>
</dbReference>
<dbReference type="Pfam" id="PF12833">
    <property type="entry name" value="HTH_18"/>
    <property type="match status" value="1"/>
</dbReference>
<dbReference type="PANTHER" id="PTHR43280">
    <property type="entry name" value="ARAC-FAMILY TRANSCRIPTIONAL REGULATOR"/>
    <property type="match status" value="1"/>
</dbReference>
<dbReference type="InterPro" id="IPR020449">
    <property type="entry name" value="Tscrpt_reg_AraC-type_HTH"/>
</dbReference>
<dbReference type="PROSITE" id="PS00041">
    <property type="entry name" value="HTH_ARAC_FAMILY_1"/>
    <property type="match status" value="1"/>
</dbReference>
<evidence type="ECO:0000313" key="5">
    <source>
        <dbReference type="EMBL" id="MEN7551649.1"/>
    </source>
</evidence>
<dbReference type="Gene3D" id="1.10.10.60">
    <property type="entry name" value="Homeodomain-like"/>
    <property type="match status" value="1"/>
</dbReference>
<accession>A0AAW9SFH6</accession>
<keyword evidence="3" id="KW-0804">Transcription</keyword>
<evidence type="ECO:0000256" key="2">
    <source>
        <dbReference type="ARBA" id="ARBA00023125"/>
    </source>
</evidence>
<dbReference type="SMART" id="SM00342">
    <property type="entry name" value="HTH_ARAC"/>
    <property type="match status" value="1"/>
</dbReference>
<gene>
    <name evidence="5" type="ORF">AAG747_27285</name>
</gene>
<keyword evidence="1" id="KW-0805">Transcription regulation</keyword>
<evidence type="ECO:0000256" key="3">
    <source>
        <dbReference type="ARBA" id="ARBA00023163"/>
    </source>
</evidence>
<dbReference type="GO" id="GO:0043565">
    <property type="term" value="F:sequence-specific DNA binding"/>
    <property type="evidence" value="ECO:0007669"/>
    <property type="project" value="InterPro"/>
</dbReference>
<proteinExistence type="predicted"/>
<protein>
    <submittedName>
        <fullName evidence="5">Helix-turn-helix domain-containing protein</fullName>
    </submittedName>
</protein>
<dbReference type="RefSeq" id="WP_346824428.1">
    <property type="nucleotide sequence ID" value="NZ_JBDKWZ010000025.1"/>
</dbReference>
<name>A0AAW9SFH6_9BACT</name>
<evidence type="ECO:0000259" key="4">
    <source>
        <dbReference type="PROSITE" id="PS01124"/>
    </source>
</evidence>
<dbReference type="GO" id="GO:0003700">
    <property type="term" value="F:DNA-binding transcription factor activity"/>
    <property type="evidence" value="ECO:0007669"/>
    <property type="project" value="InterPro"/>
</dbReference>
<dbReference type="Pfam" id="PF20240">
    <property type="entry name" value="DUF6597"/>
    <property type="match status" value="1"/>
</dbReference>
<comment type="caution">
    <text evidence="5">The sequence shown here is derived from an EMBL/GenBank/DDBJ whole genome shotgun (WGS) entry which is preliminary data.</text>
</comment>
<dbReference type="PROSITE" id="PS01124">
    <property type="entry name" value="HTH_ARAC_FAMILY_2"/>
    <property type="match status" value="1"/>
</dbReference>
<dbReference type="SUPFAM" id="SSF46689">
    <property type="entry name" value="Homeodomain-like"/>
    <property type="match status" value="1"/>
</dbReference>
<dbReference type="InterPro" id="IPR018062">
    <property type="entry name" value="HTH_AraC-typ_CS"/>
</dbReference>
<feature type="domain" description="HTH araC/xylS-type" evidence="4">
    <location>
        <begin position="159"/>
        <end position="258"/>
    </location>
</feature>
<reference evidence="5 6" key="1">
    <citation type="submission" date="2024-04" db="EMBL/GenBank/DDBJ databases">
        <title>Novel genus in family Flammeovirgaceae.</title>
        <authorList>
            <person name="Nguyen T.H."/>
            <person name="Vuong T.Q."/>
            <person name="Le H."/>
            <person name="Kim S.-G."/>
        </authorList>
    </citation>
    <scope>NUCLEOTIDE SEQUENCE [LARGE SCALE GENOMIC DNA]</scope>
    <source>
        <strain evidence="5 6">JCM 23209</strain>
    </source>
</reference>
<dbReference type="InterPro" id="IPR046532">
    <property type="entry name" value="DUF6597"/>
</dbReference>
<keyword evidence="6" id="KW-1185">Reference proteome</keyword>
<dbReference type="InterPro" id="IPR018060">
    <property type="entry name" value="HTH_AraC"/>
</dbReference>
<dbReference type="Proteomes" id="UP001403385">
    <property type="component" value="Unassembled WGS sequence"/>
</dbReference>